<keyword evidence="4" id="KW-0274">FAD</keyword>
<dbReference type="Proteomes" id="UP001501391">
    <property type="component" value="Unassembled WGS sequence"/>
</dbReference>
<dbReference type="InterPro" id="IPR036188">
    <property type="entry name" value="FAD/NAD-bd_sf"/>
</dbReference>
<evidence type="ECO:0000259" key="6">
    <source>
        <dbReference type="Pfam" id="PF00732"/>
    </source>
</evidence>
<dbReference type="Gene3D" id="3.30.560.10">
    <property type="entry name" value="Glucose Oxidase, domain 3"/>
    <property type="match status" value="1"/>
</dbReference>
<evidence type="ECO:0000256" key="3">
    <source>
        <dbReference type="ARBA" id="ARBA00022630"/>
    </source>
</evidence>
<proteinExistence type="inferred from homology"/>
<dbReference type="Gene3D" id="3.50.50.60">
    <property type="entry name" value="FAD/NAD(P)-binding domain"/>
    <property type="match status" value="1"/>
</dbReference>
<organism evidence="7 8">
    <name type="scientific">Streptomyces bangladeshensis</name>
    <dbReference type="NCBI Taxonomy" id="295352"/>
    <lineage>
        <taxon>Bacteria</taxon>
        <taxon>Bacillati</taxon>
        <taxon>Actinomycetota</taxon>
        <taxon>Actinomycetes</taxon>
        <taxon>Kitasatosporales</taxon>
        <taxon>Streptomycetaceae</taxon>
        <taxon>Streptomyces</taxon>
    </lineage>
</organism>
<evidence type="ECO:0000313" key="8">
    <source>
        <dbReference type="Proteomes" id="UP001501391"/>
    </source>
</evidence>
<protein>
    <recommendedName>
        <fullName evidence="6">Glucose-methanol-choline oxidoreductase N-terminal domain-containing protein</fullName>
    </recommendedName>
</protein>
<dbReference type="InterPro" id="IPR012132">
    <property type="entry name" value="GMC_OxRdtase"/>
</dbReference>
<dbReference type="InterPro" id="IPR000172">
    <property type="entry name" value="GMC_OxRdtase_N"/>
</dbReference>
<feature type="compositionally biased region" description="Low complexity" evidence="5">
    <location>
        <begin position="165"/>
        <end position="174"/>
    </location>
</feature>
<feature type="region of interest" description="Disordered" evidence="5">
    <location>
        <begin position="139"/>
        <end position="174"/>
    </location>
</feature>
<feature type="domain" description="Glucose-methanol-choline oxidoreductase N-terminal" evidence="6">
    <location>
        <begin position="4"/>
        <end position="153"/>
    </location>
</feature>
<evidence type="ECO:0000256" key="4">
    <source>
        <dbReference type="ARBA" id="ARBA00022827"/>
    </source>
</evidence>
<name>A0ABN3BF73_9ACTN</name>
<gene>
    <name evidence="7" type="ORF">GCM10009787_19380</name>
</gene>
<dbReference type="PANTHER" id="PTHR11552">
    <property type="entry name" value="GLUCOSE-METHANOL-CHOLINE GMC OXIDOREDUCTASE"/>
    <property type="match status" value="1"/>
</dbReference>
<comment type="similarity">
    <text evidence="2">Belongs to the GMC oxidoreductase family.</text>
</comment>
<evidence type="ECO:0000256" key="2">
    <source>
        <dbReference type="ARBA" id="ARBA00010790"/>
    </source>
</evidence>
<dbReference type="SUPFAM" id="SSF51905">
    <property type="entry name" value="FAD/NAD(P)-binding domain"/>
    <property type="match status" value="1"/>
</dbReference>
<dbReference type="PANTHER" id="PTHR11552:SF147">
    <property type="entry name" value="CHOLINE DEHYDROGENASE, MITOCHONDRIAL"/>
    <property type="match status" value="1"/>
</dbReference>
<sequence length="174" mass="18457">MSMYDYIIVGAGSAGCVLAARLSEDPDVRVSLIEAGGPDTAQEIHDPAAFPQLFKSELDWDLDSDPEPGIGGRRTYLPRGKVFGGSSSINAVIYIRGNRADYDGRAAAGATGWGYADVLPYFGRSEDNERGEDIYHGVGGPLTVSDGRSGASPRLGLRAGRRTGRAPGQGRLQR</sequence>
<evidence type="ECO:0000256" key="5">
    <source>
        <dbReference type="SAM" id="MobiDB-lite"/>
    </source>
</evidence>
<comment type="caution">
    <text evidence="7">The sequence shown here is derived from an EMBL/GenBank/DDBJ whole genome shotgun (WGS) entry which is preliminary data.</text>
</comment>
<keyword evidence="3" id="KW-0285">Flavoprotein</keyword>
<accession>A0ABN3BF73</accession>
<evidence type="ECO:0000313" key="7">
    <source>
        <dbReference type="EMBL" id="GAA2194235.1"/>
    </source>
</evidence>
<keyword evidence="8" id="KW-1185">Reference proteome</keyword>
<dbReference type="Pfam" id="PF00732">
    <property type="entry name" value="GMC_oxred_N"/>
    <property type="match status" value="1"/>
</dbReference>
<reference evidence="7 8" key="1">
    <citation type="journal article" date="2019" name="Int. J. Syst. Evol. Microbiol.">
        <title>The Global Catalogue of Microorganisms (GCM) 10K type strain sequencing project: providing services to taxonomists for standard genome sequencing and annotation.</title>
        <authorList>
            <consortium name="The Broad Institute Genomics Platform"/>
            <consortium name="The Broad Institute Genome Sequencing Center for Infectious Disease"/>
            <person name="Wu L."/>
            <person name="Ma J."/>
        </authorList>
    </citation>
    <scope>NUCLEOTIDE SEQUENCE [LARGE SCALE GENOMIC DNA]</scope>
    <source>
        <strain evidence="7 8">JCM 14924</strain>
    </source>
</reference>
<comment type="cofactor">
    <cofactor evidence="1">
        <name>FAD</name>
        <dbReference type="ChEBI" id="CHEBI:57692"/>
    </cofactor>
</comment>
<evidence type="ECO:0000256" key="1">
    <source>
        <dbReference type="ARBA" id="ARBA00001974"/>
    </source>
</evidence>
<dbReference type="EMBL" id="BAAAOQ010000005">
    <property type="protein sequence ID" value="GAA2194235.1"/>
    <property type="molecule type" value="Genomic_DNA"/>
</dbReference>